<sequence>MRVSKRVESIISLYNNMNVRQIALVVLVVAAAVHGDDAPYPPSGWKPEGARLALPNEGSGQYGPPTNEYGPPQNGNQPPSNGYGPPPSNGYGPPPSNANPPPSNGYGPPPSSGNPPPSNGYGPPPSNANPPPSNGYGPPPSNGNPPPSNGYGPPPSNANPPPSNGYGPPPSNGNPPPSNGYGPPPSNANPPPSNGYGPPPSNGNPPPSNGYGPPPSNANPPPSNGYGPPPSNGYVPPPNEYGPPSSDSAGQATQNETDLEKANERLMERLRSVEGSDRGVYYVYLPDGRLQRVQYTTAPLRKAPSGNTNHPSFQNNQQSNTQFVLGSHQTNFQENEQVLPHHYQRALEQQFARLQSNNGHSQEPEPSGHPSNLFARYNAQQ</sequence>
<dbReference type="Proteomes" id="UP000494040">
    <property type="component" value="Unassembled WGS sequence"/>
</dbReference>
<feature type="compositionally biased region" description="Polar residues" evidence="1">
    <location>
        <begin position="245"/>
        <end position="256"/>
    </location>
</feature>
<feature type="compositionally biased region" description="Low complexity" evidence="1">
    <location>
        <begin position="69"/>
        <end position="83"/>
    </location>
</feature>
<dbReference type="GeneID" id="106666953"/>
<dbReference type="AlphaFoldDB" id="A0A8I6SGS4"/>
<evidence type="ECO:0000313" key="3">
    <source>
        <dbReference type="Proteomes" id="UP000494040"/>
    </source>
</evidence>
<evidence type="ECO:0000313" key="2">
    <source>
        <dbReference type="EnsemblMetazoa" id="XP_024082537.1"/>
    </source>
</evidence>
<feature type="region of interest" description="Disordered" evidence="1">
    <location>
        <begin position="39"/>
        <end position="263"/>
    </location>
</feature>
<dbReference type="EnsemblMetazoa" id="XM_024226769.1">
    <property type="protein sequence ID" value="XP_024082537.1"/>
    <property type="gene ID" value="LOC106666953"/>
</dbReference>
<dbReference type="KEGG" id="clec:106666953"/>
<evidence type="ECO:0000256" key="1">
    <source>
        <dbReference type="SAM" id="MobiDB-lite"/>
    </source>
</evidence>
<keyword evidence="3" id="KW-1185">Reference proteome</keyword>
<accession>A0A8I6SGS4</accession>
<feature type="compositionally biased region" description="Pro residues" evidence="1">
    <location>
        <begin position="84"/>
        <end position="241"/>
    </location>
</feature>
<dbReference type="OMA" id="FGGTPQG"/>
<organism evidence="2 3">
    <name type="scientific">Cimex lectularius</name>
    <name type="common">Bed bug</name>
    <name type="synonym">Acanthia lectularia</name>
    <dbReference type="NCBI Taxonomy" id="79782"/>
    <lineage>
        <taxon>Eukaryota</taxon>
        <taxon>Metazoa</taxon>
        <taxon>Ecdysozoa</taxon>
        <taxon>Arthropoda</taxon>
        <taxon>Hexapoda</taxon>
        <taxon>Insecta</taxon>
        <taxon>Pterygota</taxon>
        <taxon>Neoptera</taxon>
        <taxon>Paraneoptera</taxon>
        <taxon>Hemiptera</taxon>
        <taxon>Heteroptera</taxon>
        <taxon>Panheteroptera</taxon>
        <taxon>Cimicomorpha</taxon>
        <taxon>Cimicidae</taxon>
        <taxon>Cimex</taxon>
    </lineage>
</organism>
<feature type="region of interest" description="Disordered" evidence="1">
    <location>
        <begin position="356"/>
        <end position="381"/>
    </location>
</feature>
<protein>
    <submittedName>
        <fullName evidence="2">Uncharacterized protein</fullName>
    </submittedName>
</protein>
<dbReference type="OrthoDB" id="6750008at2759"/>
<dbReference type="RefSeq" id="XP_024082537.1">
    <property type="nucleotide sequence ID" value="XM_024226769.1"/>
</dbReference>
<reference evidence="2" key="1">
    <citation type="submission" date="2022-01" db="UniProtKB">
        <authorList>
            <consortium name="EnsemblMetazoa"/>
        </authorList>
    </citation>
    <scope>IDENTIFICATION</scope>
</reference>
<proteinExistence type="predicted"/>
<name>A0A8I6SGS4_CIMLE</name>